<dbReference type="GO" id="GO:0005576">
    <property type="term" value="C:extracellular region"/>
    <property type="evidence" value="ECO:0007669"/>
    <property type="project" value="UniProtKB-SubCell"/>
</dbReference>
<feature type="domain" description="Flagellar basal-body/hook protein C-terminal" evidence="9">
    <location>
        <begin position="528"/>
        <end position="566"/>
    </location>
</feature>
<evidence type="ECO:0000256" key="1">
    <source>
        <dbReference type="ARBA" id="ARBA00004365"/>
    </source>
</evidence>
<proteinExistence type="inferred from homology"/>
<keyword evidence="11" id="KW-0282">Flagellum</keyword>
<keyword evidence="6 7" id="KW-0975">Bacterial flagellum</keyword>
<dbReference type="AlphaFoldDB" id="A0A368KPY6"/>
<dbReference type="PROSITE" id="PS00588">
    <property type="entry name" value="FLAGELLA_BB_ROD"/>
    <property type="match status" value="1"/>
</dbReference>
<comment type="subcellular location">
    <subcellularLocation>
        <location evidence="1 7">Bacterial flagellum</location>
    </subcellularLocation>
    <subcellularLocation>
        <location evidence="2 7">Secreted</location>
    </subcellularLocation>
</comment>
<dbReference type="GO" id="GO:0005198">
    <property type="term" value="F:structural molecule activity"/>
    <property type="evidence" value="ECO:0007669"/>
    <property type="project" value="UniProtKB-UniRule"/>
</dbReference>
<evidence type="ECO:0000313" key="11">
    <source>
        <dbReference type="EMBL" id="RCS47730.1"/>
    </source>
</evidence>
<evidence type="ECO:0000256" key="2">
    <source>
        <dbReference type="ARBA" id="ARBA00004613"/>
    </source>
</evidence>
<protein>
    <recommendedName>
        <fullName evidence="4 7">Flagellar hook-associated protein 1</fullName>
        <shortName evidence="7">HAP1</shortName>
    </recommendedName>
</protein>
<dbReference type="PANTHER" id="PTHR30033:SF2">
    <property type="entry name" value="FLAGELLAR HOOK PROTEIN"/>
    <property type="match status" value="1"/>
</dbReference>
<dbReference type="PANTHER" id="PTHR30033">
    <property type="entry name" value="FLAGELLAR HOOK-ASSOCIATED PROTEIN 1"/>
    <property type="match status" value="1"/>
</dbReference>
<dbReference type="Proteomes" id="UP000253562">
    <property type="component" value="Unassembled WGS sequence"/>
</dbReference>
<keyword evidence="11" id="KW-0966">Cell projection</keyword>
<evidence type="ECO:0000256" key="6">
    <source>
        <dbReference type="ARBA" id="ARBA00023143"/>
    </source>
</evidence>
<reference evidence="11 12" key="1">
    <citation type="submission" date="2018-07" db="EMBL/GenBank/DDBJ databases">
        <title>Comparative genomes isolates from brazilian mangrove.</title>
        <authorList>
            <person name="De Araujo J.E."/>
            <person name="Taketani R.G."/>
            <person name="Silva M.C.P."/>
            <person name="Lourenco M.V."/>
            <person name="Oliveira V.M."/>
            <person name="Andreote F.D."/>
        </authorList>
    </citation>
    <scope>NUCLEOTIDE SEQUENCE [LARGE SCALE GENOMIC DNA]</scope>
    <source>
        <strain evidence="11 12">HEX PRIS-MGV</strain>
    </source>
</reference>
<evidence type="ECO:0000256" key="3">
    <source>
        <dbReference type="ARBA" id="ARBA00009677"/>
    </source>
</evidence>
<feature type="domain" description="Flagellar basal body rod protein N-terminal" evidence="8">
    <location>
        <begin position="7"/>
        <end position="36"/>
    </location>
</feature>
<dbReference type="PRINTS" id="PR01005">
    <property type="entry name" value="FLGHOOKAP1"/>
</dbReference>
<evidence type="ECO:0000259" key="10">
    <source>
        <dbReference type="Pfam" id="PF22638"/>
    </source>
</evidence>
<sequence>MSLFSSLQQASNALNAAQIGLQVTGNNIANVNTPDYLRQRVIYTPAPTQAIGNLRLGLGVQVEAIVQQVDQFLEERLRGSRSDLAKGEAQENTYTQLDALIGELSDTDISTSLNNFFGSINDILNQPEDLGVRNLTILRGETLADDIKRLYERVQQVQSDTDDRIRDTAGDINGLLTDIADLNEKIVNMEGGVTKSDAVGLRDQRQQKLTALSELIGVKAVEQPNGSMSVFAGGEYLVTDGLSREVIADEEIRDGYSFTEVKIADFDSPIQTDTGKLAGLVNSRDNILGDFLGQLDDFAKSFVFEFNKVFSSGQGLTGYKSLEAEHLVDSGQVGSPLDQAGLAFTPENGSFQVKLLNRQTGITETHEIFVQLNGTNDDTSLEDLRAELDNIDGLTASISLDGQLSIEADQPNVEFAFADDTSGALAALGIGTFFTGSSALDIGVNSAVSDDPSKFAASRSGIGKDTDNAVALASFSDRKLDSFAGTSIASFYKDMVGNVAQSAAVTKGITEGFRTFKDTLEAQKMGVSGVNLDEEAVRMITFQRQFQASSRMISTLDDLLEILVNL</sequence>
<comment type="caution">
    <text evidence="11">The sequence shown here is derived from an EMBL/GenBank/DDBJ whole genome shotgun (WGS) entry which is preliminary data.</text>
</comment>
<dbReference type="InterPro" id="IPR010930">
    <property type="entry name" value="Flg_bb/hook_C_dom"/>
</dbReference>
<comment type="similarity">
    <text evidence="3 7">Belongs to the flagella basal body rod proteins family.</text>
</comment>
<dbReference type="Pfam" id="PF00460">
    <property type="entry name" value="Flg_bb_rod"/>
    <property type="match status" value="1"/>
</dbReference>
<dbReference type="SUPFAM" id="SSF64518">
    <property type="entry name" value="Phase 1 flagellin"/>
    <property type="match status" value="1"/>
</dbReference>
<evidence type="ECO:0000256" key="4">
    <source>
        <dbReference type="ARBA" id="ARBA00016244"/>
    </source>
</evidence>
<name>A0A368KPY6_9BACT</name>
<dbReference type="InterPro" id="IPR002371">
    <property type="entry name" value="FlgK"/>
</dbReference>
<dbReference type="EMBL" id="QPEX01000028">
    <property type="protein sequence ID" value="RCS47730.1"/>
    <property type="molecule type" value="Genomic_DNA"/>
</dbReference>
<dbReference type="GO" id="GO:0044780">
    <property type="term" value="P:bacterial-type flagellum assembly"/>
    <property type="evidence" value="ECO:0007669"/>
    <property type="project" value="InterPro"/>
</dbReference>
<dbReference type="OrthoDB" id="9802553at2"/>
<accession>A0A368KPY6</accession>
<evidence type="ECO:0000313" key="12">
    <source>
        <dbReference type="Proteomes" id="UP000253562"/>
    </source>
</evidence>
<keyword evidence="5 7" id="KW-0964">Secreted</keyword>
<evidence type="ECO:0000259" key="8">
    <source>
        <dbReference type="Pfam" id="PF00460"/>
    </source>
</evidence>
<dbReference type="InterPro" id="IPR053927">
    <property type="entry name" value="FlgK_helical"/>
</dbReference>
<dbReference type="RefSeq" id="WP_114369456.1">
    <property type="nucleotide sequence ID" value="NZ_QPEX01000028.1"/>
</dbReference>
<dbReference type="Pfam" id="PF22638">
    <property type="entry name" value="FlgK_D1"/>
    <property type="match status" value="1"/>
</dbReference>
<feature type="domain" description="Flagellar hook-associated protein FlgK helical" evidence="10">
    <location>
        <begin position="95"/>
        <end position="318"/>
    </location>
</feature>
<evidence type="ECO:0000256" key="5">
    <source>
        <dbReference type="ARBA" id="ARBA00022525"/>
    </source>
</evidence>
<dbReference type="GO" id="GO:0009424">
    <property type="term" value="C:bacterial-type flagellum hook"/>
    <property type="evidence" value="ECO:0007669"/>
    <property type="project" value="UniProtKB-UniRule"/>
</dbReference>
<dbReference type="InterPro" id="IPR001444">
    <property type="entry name" value="Flag_bb_rod_N"/>
</dbReference>
<gene>
    <name evidence="7 11" type="primary">flgK</name>
    <name evidence="11" type="ORF">DTL42_14535</name>
</gene>
<evidence type="ECO:0000259" key="9">
    <source>
        <dbReference type="Pfam" id="PF06429"/>
    </source>
</evidence>
<keyword evidence="11" id="KW-0969">Cilium</keyword>
<dbReference type="Pfam" id="PF06429">
    <property type="entry name" value="Flg_bbr_C"/>
    <property type="match status" value="1"/>
</dbReference>
<dbReference type="NCBIfam" id="TIGR02492">
    <property type="entry name" value="flgK_ends"/>
    <property type="match status" value="1"/>
</dbReference>
<evidence type="ECO:0000256" key="7">
    <source>
        <dbReference type="RuleBase" id="RU362065"/>
    </source>
</evidence>
<dbReference type="InterPro" id="IPR019776">
    <property type="entry name" value="Flagellar_basal_body_rod_CS"/>
</dbReference>
<organism evidence="11 12">
    <name type="scientific">Bremerella cremea</name>
    <dbReference type="NCBI Taxonomy" id="1031537"/>
    <lineage>
        <taxon>Bacteria</taxon>
        <taxon>Pseudomonadati</taxon>
        <taxon>Planctomycetota</taxon>
        <taxon>Planctomycetia</taxon>
        <taxon>Pirellulales</taxon>
        <taxon>Pirellulaceae</taxon>
        <taxon>Bremerella</taxon>
    </lineage>
</organism>